<dbReference type="AlphaFoldDB" id="A0AA34TR03"/>
<evidence type="ECO:0000313" key="2">
    <source>
        <dbReference type="Proteomes" id="UP000194136"/>
    </source>
</evidence>
<dbReference type="KEGG" id="vsy:K08M4_27350"/>
<sequence length="37" mass="4444">MSGLFCIWRSGKAEEQIRVTEIRDARYEEREDQERVG</sequence>
<reference evidence="1 2" key="1">
    <citation type="submission" date="2016-10" db="EMBL/GenBank/DDBJ databases">
        <title>The High Quality Genome of Vibrio splendidus K08M4.</title>
        <authorList>
            <person name="Wendling C."/>
            <person name="Chibani C.M."/>
            <person name="Hertel R."/>
            <person name="Sproer C."/>
            <person name="Bunk B."/>
            <person name="Overmann J."/>
            <person name="Roth O."/>
            <person name="Liesegang H."/>
        </authorList>
    </citation>
    <scope>NUCLEOTIDE SEQUENCE [LARGE SCALE GENOMIC DNA]</scope>
    <source>
        <strain evidence="1 2">K08M4</strain>
    </source>
</reference>
<proteinExistence type="predicted"/>
<keyword evidence="2" id="KW-1185">Reference proteome</keyword>
<evidence type="ECO:0000313" key="1">
    <source>
        <dbReference type="EMBL" id="ARP39426.1"/>
    </source>
</evidence>
<accession>A0AA34TR03</accession>
<dbReference type="Proteomes" id="UP000194136">
    <property type="component" value="Chromosome 1"/>
</dbReference>
<gene>
    <name evidence="1" type="ORF">K08M4_27350</name>
</gene>
<dbReference type="EMBL" id="CP017916">
    <property type="protein sequence ID" value="ARP39426.1"/>
    <property type="molecule type" value="Genomic_DNA"/>
</dbReference>
<organism evidence="1 2">
    <name type="scientific">Vibrio syngnathi</name>
    <dbReference type="NCBI Taxonomy" id="3034029"/>
    <lineage>
        <taxon>Bacteria</taxon>
        <taxon>Pseudomonadati</taxon>
        <taxon>Pseudomonadota</taxon>
        <taxon>Gammaproteobacteria</taxon>
        <taxon>Vibrionales</taxon>
        <taxon>Vibrionaceae</taxon>
        <taxon>Vibrio</taxon>
    </lineage>
</organism>
<protein>
    <submittedName>
        <fullName evidence="1">Uncharacterized protein</fullName>
    </submittedName>
</protein>
<name>A0AA34TR03_9VIBR</name>